<dbReference type="SMART" id="SM00257">
    <property type="entry name" value="LysM"/>
    <property type="match status" value="1"/>
</dbReference>
<reference evidence="2" key="1">
    <citation type="submission" date="2021-02" db="EMBL/GenBank/DDBJ databases">
        <title>Metagenome analyses of Stigonema ocellatum DSM 106950, Chlorogloea purpurea SAG 13.99 and Gomphosphaeria aponina DSM 107014.</title>
        <authorList>
            <person name="Marter P."/>
            <person name="Huang S."/>
        </authorList>
    </citation>
    <scope>NUCLEOTIDE SEQUENCE</scope>
    <source>
        <strain evidence="2">JP213</strain>
    </source>
</reference>
<dbReference type="InterPro" id="IPR018392">
    <property type="entry name" value="LysM"/>
</dbReference>
<dbReference type="PANTHER" id="PTHR21666:SF270">
    <property type="entry name" value="MUREIN HYDROLASE ACTIVATOR ENVC"/>
    <property type="match status" value="1"/>
</dbReference>
<dbReference type="InterPro" id="IPR036779">
    <property type="entry name" value="LysM_dom_sf"/>
</dbReference>
<dbReference type="AlphaFoldDB" id="A0A941JS30"/>
<dbReference type="Pfam" id="PF01476">
    <property type="entry name" value="LysM"/>
    <property type="match status" value="1"/>
</dbReference>
<sequence length="423" mass="46507">MKLREFFKSKKTFLGQKAVKEPVAKPKNHLGQKYAAALGLIISIGVSCLGVSHEENQTIAANPIAQKSIPTNHKFNSTNATEVIPTWDFNPPVFMSVESESEPQPKTYQVKPGDTISLIASAHGISPTELVKANQISNPNLIQVNQKLIIETPKRQQLLATKNSQKLPASYSFNAAQLKLVSFPSPPQESTPTESITQPYREKLLAEILELRRQYQQDNENNNSPAQVTKQLNNPVSLHTQVVNFQGQNPSSTEPPMHSSLNTPASLNMAILGETIEPELPPLLSPERYLPEYTPEEPVFNGYIWPAKGTFTSGFGWRRGRMHNGLDIAAPIGTPIIAAASGEVIYAGWNSGGYGNLVKIRHPDGNITLYAHNTKILVRRGQQVKQGQQISTMGTTGNSTGSHLHFEIHPRGQRPVNPIAYLP</sequence>
<dbReference type="CDD" id="cd12797">
    <property type="entry name" value="M23_peptidase"/>
    <property type="match status" value="1"/>
</dbReference>
<evidence type="ECO:0000259" key="1">
    <source>
        <dbReference type="PROSITE" id="PS51782"/>
    </source>
</evidence>
<dbReference type="SUPFAM" id="SSF51261">
    <property type="entry name" value="Duplicated hybrid motif"/>
    <property type="match status" value="1"/>
</dbReference>
<dbReference type="Gene3D" id="2.70.70.10">
    <property type="entry name" value="Glucose Permease (Domain IIA)"/>
    <property type="match status" value="1"/>
</dbReference>
<dbReference type="InterPro" id="IPR016047">
    <property type="entry name" value="M23ase_b-sheet_dom"/>
</dbReference>
<dbReference type="InterPro" id="IPR011055">
    <property type="entry name" value="Dup_hybrid_motif"/>
</dbReference>
<dbReference type="InterPro" id="IPR050570">
    <property type="entry name" value="Cell_wall_metabolism_enzyme"/>
</dbReference>
<accession>A0A941JS30</accession>
<dbReference type="Gene3D" id="3.10.350.10">
    <property type="entry name" value="LysM domain"/>
    <property type="match status" value="1"/>
</dbReference>
<dbReference type="Pfam" id="PF01551">
    <property type="entry name" value="Peptidase_M23"/>
    <property type="match status" value="1"/>
</dbReference>
<protein>
    <submittedName>
        <fullName evidence="2">M23 family metallopeptidase</fullName>
    </submittedName>
</protein>
<evidence type="ECO:0000313" key="3">
    <source>
        <dbReference type="Proteomes" id="UP000767446"/>
    </source>
</evidence>
<dbReference type="CDD" id="cd00118">
    <property type="entry name" value="LysM"/>
    <property type="match status" value="1"/>
</dbReference>
<organism evidence="2 3">
    <name type="scientific">Gomphosphaeria aponina SAG 52.96 = DSM 107014</name>
    <dbReference type="NCBI Taxonomy" id="1521640"/>
    <lineage>
        <taxon>Bacteria</taxon>
        <taxon>Bacillati</taxon>
        <taxon>Cyanobacteriota</taxon>
        <taxon>Cyanophyceae</taxon>
        <taxon>Oscillatoriophycideae</taxon>
        <taxon>Chroococcales</taxon>
        <taxon>Gomphosphaeriaceae</taxon>
        <taxon>Gomphosphaeria</taxon>
    </lineage>
</organism>
<dbReference type="EMBL" id="JADQBC010000044">
    <property type="protein sequence ID" value="MBR8827816.1"/>
    <property type="molecule type" value="Genomic_DNA"/>
</dbReference>
<dbReference type="Proteomes" id="UP000767446">
    <property type="component" value="Unassembled WGS sequence"/>
</dbReference>
<dbReference type="GO" id="GO:0004222">
    <property type="term" value="F:metalloendopeptidase activity"/>
    <property type="evidence" value="ECO:0007669"/>
    <property type="project" value="TreeGrafter"/>
</dbReference>
<comment type="caution">
    <text evidence="2">The sequence shown here is derived from an EMBL/GenBank/DDBJ whole genome shotgun (WGS) entry which is preliminary data.</text>
</comment>
<gene>
    <name evidence="2" type="ORF">DSM107014_07910</name>
</gene>
<feature type="domain" description="LysM" evidence="1">
    <location>
        <begin position="106"/>
        <end position="150"/>
    </location>
</feature>
<name>A0A941JS30_9CHRO</name>
<dbReference type="PANTHER" id="PTHR21666">
    <property type="entry name" value="PEPTIDASE-RELATED"/>
    <property type="match status" value="1"/>
</dbReference>
<evidence type="ECO:0000313" key="2">
    <source>
        <dbReference type="EMBL" id="MBR8827816.1"/>
    </source>
</evidence>
<dbReference type="PROSITE" id="PS51782">
    <property type="entry name" value="LYSM"/>
    <property type="match status" value="1"/>
</dbReference>
<dbReference type="SUPFAM" id="SSF54106">
    <property type="entry name" value="LysM domain"/>
    <property type="match status" value="1"/>
</dbReference>
<proteinExistence type="predicted"/>